<evidence type="ECO:0000313" key="2">
    <source>
        <dbReference type="Proteomes" id="UP000574390"/>
    </source>
</evidence>
<comment type="caution">
    <text evidence="1">The sequence shown here is derived from an EMBL/GenBank/DDBJ whole genome shotgun (WGS) entry which is preliminary data.</text>
</comment>
<gene>
    <name evidence="1" type="ORF">FOZ62_026068</name>
</gene>
<dbReference type="AlphaFoldDB" id="A0A7J6T648"/>
<evidence type="ECO:0000313" key="1">
    <source>
        <dbReference type="EMBL" id="KAF4739926.1"/>
    </source>
</evidence>
<reference evidence="1 2" key="1">
    <citation type="submission" date="2020-04" db="EMBL/GenBank/DDBJ databases">
        <title>Perkinsus olseni comparative genomics.</title>
        <authorList>
            <person name="Bogema D.R."/>
        </authorList>
    </citation>
    <scope>NUCLEOTIDE SEQUENCE [LARGE SCALE GENOMIC DNA]</scope>
    <source>
        <strain evidence="1">ATCC PRA-205</strain>
    </source>
</reference>
<accession>A0A7J6T648</accession>
<name>A0A7J6T648_PEROL</name>
<proteinExistence type="predicted"/>
<protein>
    <submittedName>
        <fullName evidence="1">Uncharacterized protein</fullName>
    </submittedName>
</protein>
<dbReference type="Proteomes" id="UP000574390">
    <property type="component" value="Unassembled WGS sequence"/>
</dbReference>
<sequence length="248" mass="27586">MVNVWRTSVEADFKSVEYREKPDGNAWLEYWNGEIAGTIEGSADDIKITFAEVFPFPDIMDDLKKGIDGITNDRVTSGVSRSLVSRASASSRIHKEASFQLRLRFGRPNIAVKKNLGGNRRSRCSERFIRSKTGFLAWPGWPSLQINRTRSLLLAESAVAESLPMANDSLVVVGLEGYRNIQVLKMDESRAAIRASPSAALVKPAEKMGLPRRLVALYSPLAPRALTLSRDLHPIPHKAQTRQVCLIK</sequence>
<dbReference type="EMBL" id="JABANM010010081">
    <property type="protein sequence ID" value="KAF4739926.1"/>
    <property type="molecule type" value="Genomic_DNA"/>
</dbReference>
<organism evidence="1 2">
    <name type="scientific">Perkinsus olseni</name>
    <name type="common">Perkinsus atlanticus</name>
    <dbReference type="NCBI Taxonomy" id="32597"/>
    <lineage>
        <taxon>Eukaryota</taxon>
        <taxon>Sar</taxon>
        <taxon>Alveolata</taxon>
        <taxon>Perkinsozoa</taxon>
        <taxon>Perkinsea</taxon>
        <taxon>Perkinsida</taxon>
        <taxon>Perkinsidae</taxon>
        <taxon>Perkinsus</taxon>
    </lineage>
</organism>